<dbReference type="PROSITE" id="PS51751">
    <property type="entry name" value="EXPERA"/>
    <property type="match status" value="1"/>
</dbReference>
<name>A0ABR2WBW6_9FUNG</name>
<evidence type="ECO:0000256" key="4">
    <source>
        <dbReference type="ARBA" id="ARBA00022989"/>
    </source>
</evidence>
<keyword evidence="8" id="KW-0732">Signal</keyword>
<comment type="subcellular location">
    <subcellularLocation>
        <location evidence="1">Membrane</location>
        <topology evidence="1">Multi-pass membrane protein</topology>
    </subcellularLocation>
</comment>
<evidence type="ECO:0000256" key="2">
    <source>
        <dbReference type="ARBA" id="ARBA00008337"/>
    </source>
</evidence>
<dbReference type="EMBL" id="JASJQH010006876">
    <property type="protein sequence ID" value="KAK9729768.1"/>
    <property type="molecule type" value="Genomic_DNA"/>
</dbReference>
<evidence type="ECO:0000256" key="6">
    <source>
        <dbReference type="PROSITE-ProRule" id="PRU01087"/>
    </source>
</evidence>
<evidence type="ECO:0000256" key="7">
    <source>
        <dbReference type="SAM" id="Phobius"/>
    </source>
</evidence>
<evidence type="ECO:0000256" key="1">
    <source>
        <dbReference type="ARBA" id="ARBA00004141"/>
    </source>
</evidence>
<proteinExistence type="inferred from homology"/>
<dbReference type="PANTHER" id="PTHR14207:SF1">
    <property type="entry name" value="EMOPAMIL-BINDING PROTEIN-LIKE"/>
    <property type="match status" value="1"/>
</dbReference>
<reference evidence="10 11" key="1">
    <citation type="submission" date="2023-04" db="EMBL/GenBank/DDBJ databases">
        <title>Genome of Basidiobolus ranarum AG-B5.</title>
        <authorList>
            <person name="Stajich J.E."/>
            <person name="Carter-House D."/>
            <person name="Gryganskyi A."/>
        </authorList>
    </citation>
    <scope>NUCLEOTIDE SEQUENCE [LARGE SCALE GENOMIC DNA]</scope>
    <source>
        <strain evidence="10 11">AG-B5</strain>
    </source>
</reference>
<evidence type="ECO:0000313" key="10">
    <source>
        <dbReference type="EMBL" id="KAK9729768.1"/>
    </source>
</evidence>
<feature type="domain" description="EXPERA" evidence="9">
    <location>
        <begin position="32"/>
        <end position="178"/>
    </location>
</feature>
<protein>
    <recommendedName>
        <fullName evidence="9">EXPERA domain-containing protein</fullName>
    </recommendedName>
</protein>
<evidence type="ECO:0000256" key="8">
    <source>
        <dbReference type="SAM" id="SignalP"/>
    </source>
</evidence>
<sequence>MLSLLISLSFILLLLGISFAASKRYVKEKPALEKWIFVWLSFDFLIHLFLEGPFVYMSIFGRQVETSSGFLASIWKEYGKADTRWLYSDPTVVSIEIITVVLAGFLSFAVLYALVNDLPSRHFLQVLLCTAELYGDWMTFAPEWLVGSPSLVTDNPMYLWVYLTLFNGLWVVIPLLLLMQSYKFLQNAVSQYGHKKLQ</sequence>
<feature type="signal peptide" evidence="8">
    <location>
        <begin position="1"/>
        <end position="20"/>
    </location>
</feature>
<feature type="transmembrane region" description="Helical" evidence="7">
    <location>
        <begin position="36"/>
        <end position="56"/>
    </location>
</feature>
<evidence type="ECO:0000256" key="5">
    <source>
        <dbReference type="ARBA" id="ARBA00023136"/>
    </source>
</evidence>
<feature type="transmembrane region" description="Helical" evidence="7">
    <location>
        <begin position="157"/>
        <end position="178"/>
    </location>
</feature>
<evidence type="ECO:0000313" key="11">
    <source>
        <dbReference type="Proteomes" id="UP001479436"/>
    </source>
</evidence>
<dbReference type="Proteomes" id="UP001479436">
    <property type="component" value="Unassembled WGS sequence"/>
</dbReference>
<keyword evidence="4 6" id="KW-1133">Transmembrane helix</keyword>
<keyword evidence="5 6" id="KW-0472">Membrane</keyword>
<dbReference type="InterPro" id="IPR033118">
    <property type="entry name" value="EXPERA"/>
</dbReference>
<gene>
    <name evidence="10" type="ORF">K7432_000016</name>
</gene>
<comment type="similarity">
    <text evidence="2">Belongs to the EBP family.</text>
</comment>
<dbReference type="Pfam" id="PF05241">
    <property type="entry name" value="EBP"/>
    <property type="match status" value="1"/>
</dbReference>
<feature type="chain" id="PRO_5047049284" description="EXPERA domain-containing protein" evidence="8">
    <location>
        <begin position="21"/>
        <end position="198"/>
    </location>
</feature>
<feature type="transmembrane region" description="Helical" evidence="7">
    <location>
        <begin position="93"/>
        <end position="115"/>
    </location>
</feature>
<evidence type="ECO:0000256" key="3">
    <source>
        <dbReference type="ARBA" id="ARBA00022692"/>
    </source>
</evidence>
<organism evidence="10 11">
    <name type="scientific">Basidiobolus ranarum</name>
    <dbReference type="NCBI Taxonomy" id="34480"/>
    <lineage>
        <taxon>Eukaryota</taxon>
        <taxon>Fungi</taxon>
        <taxon>Fungi incertae sedis</taxon>
        <taxon>Zoopagomycota</taxon>
        <taxon>Entomophthoromycotina</taxon>
        <taxon>Basidiobolomycetes</taxon>
        <taxon>Basidiobolales</taxon>
        <taxon>Basidiobolaceae</taxon>
        <taxon>Basidiobolus</taxon>
    </lineage>
</organism>
<dbReference type="PANTHER" id="PTHR14207">
    <property type="entry name" value="STEROL ISOMERASE"/>
    <property type="match status" value="1"/>
</dbReference>
<evidence type="ECO:0000259" key="9">
    <source>
        <dbReference type="PROSITE" id="PS51751"/>
    </source>
</evidence>
<comment type="caution">
    <text evidence="10">The sequence shown here is derived from an EMBL/GenBank/DDBJ whole genome shotgun (WGS) entry which is preliminary data.</text>
</comment>
<dbReference type="InterPro" id="IPR007905">
    <property type="entry name" value="EBP"/>
</dbReference>
<keyword evidence="3 6" id="KW-0812">Transmembrane</keyword>
<keyword evidence="11" id="KW-1185">Reference proteome</keyword>
<accession>A0ABR2WBW6</accession>